<evidence type="ECO:0000313" key="4">
    <source>
        <dbReference type="Proteomes" id="UP000294847"/>
    </source>
</evidence>
<feature type="compositionally biased region" description="Polar residues" evidence="1">
    <location>
        <begin position="118"/>
        <end position="128"/>
    </location>
</feature>
<reference evidence="3 4" key="1">
    <citation type="journal article" date="2019" name="Mol. Biol. Evol.">
        <title>Blast fungal genomes show frequent chromosomal changes, gene gains and losses, and effector gene turnover.</title>
        <authorList>
            <person name="Gomez Luciano L.B."/>
            <person name="Jason Tsai I."/>
            <person name="Chuma I."/>
            <person name="Tosa Y."/>
            <person name="Chen Y.H."/>
            <person name="Li J.Y."/>
            <person name="Li M.Y."/>
            <person name="Jade Lu M.Y."/>
            <person name="Nakayashiki H."/>
            <person name="Li W.H."/>
        </authorList>
    </citation>
    <scope>NUCLEOTIDE SEQUENCE [LARGE SCALE GENOMIC DNA]</scope>
    <source>
        <strain evidence="3">MZ5-1-6</strain>
    </source>
</reference>
<evidence type="ECO:0000313" key="3">
    <source>
        <dbReference type="EMBL" id="QBZ60115.1"/>
    </source>
</evidence>
<protein>
    <submittedName>
        <fullName evidence="3">Uncharacterized protein</fullName>
    </submittedName>
</protein>
<keyword evidence="2" id="KW-0732">Signal</keyword>
<evidence type="ECO:0000256" key="1">
    <source>
        <dbReference type="SAM" id="MobiDB-lite"/>
    </source>
</evidence>
<accession>A0A4P7NE63</accession>
<feature type="signal peptide" evidence="2">
    <location>
        <begin position="1"/>
        <end position="19"/>
    </location>
</feature>
<feature type="region of interest" description="Disordered" evidence="1">
    <location>
        <begin position="92"/>
        <end position="138"/>
    </location>
</feature>
<dbReference type="AlphaFoldDB" id="A0A4P7NE63"/>
<dbReference type="EMBL" id="CP034207">
    <property type="protein sequence ID" value="QBZ60115.1"/>
    <property type="molecule type" value="Genomic_DNA"/>
</dbReference>
<dbReference type="Proteomes" id="UP000294847">
    <property type="component" value="Chromosome 4"/>
</dbReference>
<name>A0A4P7NE63_PYROR</name>
<gene>
    <name evidence="3" type="ORF">PoMZ_07053</name>
</gene>
<evidence type="ECO:0000256" key="2">
    <source>
        <dbReference type="SAM" id="SignalP"/>
    </source>
</evidence>
<organism evidence="3 4">
    <name type="scientific">Pyricularia oryzae</name>
    <name type="common">Rice blast fungus</name>
    <name type="synonym">Magnaporthe oryzae</name>
    <dbReference type="NCBI Taxonomy" id="318829"/>
    <lineage>
        <taxon>Eukaryota</taxon>
        <taxon>Fungi</taxon>
        <taxon>Dikarya</taxon>
        <taxon>Ascomycota</taxon>
        <taxon>Pezizomycotina</taxon>
        <taxon>Sordariomycetes</taxon>
        <taxon>Sordariomycetidae</taxon>
        <taxon>Magnaporthales</taxon>
        <taxon>Pyriculariaceae</taxon>
        <taxon>Pyricularia</taxon>
    </lineage>
</organism>
<feature type="compositionally biased region" description="Basic and acidic residues" evidence="1">
    <location>
        <begin position="92"/>
        <end position="112"/>
    </location>
</feature>
<sequence length="234" mass="26412">MRNLNIIQVVALLAAGATAAPAGEPDRPNAHKQAATRNYGQILKEHSPGPIRMPDPATARQDYEEILKQHSLKSNGNGNPADAQRTYDQFLKDLGHHPDPAQRSHDQTHDLSRAAMQEPSSDLPQLTRRSPGRSQRYGESLPVGIYCNKCHRFVDTQGEKDDHQKPDKKCCGYGYRTVETEEERRALRAGLLAEWEERRKAEEEENAVRKAAYEAKIKKAKKGKILSFLTRTHR</sequence>
<feature type="chain" id="PRO_5020989182" evidence="2">
    <location>
        <begin position="20"/>
        <end position="234"/>
    </location>
</feature>
<proteinExistence type="predicted"/>